<keyword evidence="1" id="KW-0812">Transmembrane</keyword>
<feature type="transmembrane region" description="Helical" evidence="1">
    <location>
        <begin position="161"/>
        <end position="180"/>
    </location>
</feature>
<dbReference type="Proteomes" id="UP000481153">
    <property type="component" value="Unassembled WGS sequence"/>
</dbReference>
<proteinExistence type="predicted"/>
<feature type="transmembrane region" description="Helical" evidence="1">
    <location>
        <begin position="131"/>
        <end position="149"/>
    </location>
</feature>
<comment type="caution">
    <text evidence="2">The sequence shown here is derived from an EMBL/GenBank/DDBJ whole genome shotgun (WGS) entry which is preliminary data.</text>
</comment>
<keyword evidence="3" id="KW-1185">Reference proteome</keyword>
<feature type="transmembrane region" description="Helical" evidence="1">
    <location>
        <begin position="192"/>
        <end position="223"/>
    </location>
</feature>
<evidence type="ECO:0000256" key="1">
    <source>
        <dbReference type="SAM" id="Phobius"/>
    </source>
</evidence>
<gene>
    <name evidence="2" type="ORF">Ae201684_007166</name>
</gene>
<feature type="transmembrane region" description="Helical" evidence="1">
    <location>
        <begin position="248"/>
        <end position="270"/>
    </location>
</feature>
<dbReference type="EMBL" id="VJMJ01000088">
    <property type="protein sequence ID" value="KAF0736719.1"/>
    <property type="molecule type" value="Genomic_DNA"/>
</dbReference>
<feature type="transmembrane region" description="Helical" evidence="1">
    <location>
        <begin position="49"/>
        <end position="68"/>
    </location>
</feature>
<organism evidence="2 3">
    <name type="scientific">Aphanomyces euteiches</name>
    <dbReference type="NCBI Taxonomy" id="100861"/>
    <lineage>
        <taxon>Eukaryota</taxon>
        <taxon>Sar</taxon>
        <taxon>Stramenopiles</taxon>
        <taxon>Oomycota</taxon>
        <taxon>Saprolegniomycetes</taxon>
        <taxon>Saprolegniales</taxon>
        <taxon>Verrucalvaceae</taxon>
        <taxon>Aphanomyces</taxon>
    </lineage>
</organism>
<keyword evidence="1" id="KW-1133">Transmembrane helix</keyword>
<protein>
    <submittedName>
        <fullName evidence="2">Uncharacterized protein</fullName>
    </submittedName>
</protein>
<sequence>MDTTKAWRVGMTLAYAIFMWRSAVHTISKDIQKAAHALPNLLTPADGSFAIWGIVYTWMLVFLVKEWIRPSDSLPRIQVLYGFFLVSSIGSTLWMEMFVAGYTSWSFVPIFVSWLALFGAYLYVEDNIEPILITSILASSNAGHVFPSTSRVDFWCIRVPFTIYWAWVCAASTIALNILIENWGIHEMAIYIFWCGMWVLANSIILIGTGDVPFACVALWTLLGIASKNRADKWIYVSSDVVRYGEHYALEVMATVGAFVFGGLFCFLVVHEWWRGPSISLANSLPVPTTYGATSSSDAC</sequence>
<keyword evidence="1" id="KW-0472">Membrane</keyword>
<dbReference type="AlphaFoldDB" id="A0A6G0X9J0"/>
<evidence type="ECO:0000313" key="2">
    <source>
        <dbReference type="EMBL" id="KAF0736719.1"/>
    </source>
</evidence>
<dbReference type="VEuPathDB" id="FungiDB:AeMF1_010810"/>
<dbReference type="PANTHER" id="PTHR33802">
    <property type="entry name" value="SI:CH211-161H7.5-RELATED"/>
    <property type="match status" value="1"/>
</dbReference>
<feature type="transmembrane region" description="Helical" evidence="1">
    <location>
        <begin position="80"/>
        <end position="99"/>
    </location>
</feature>
<reference evidence="2 3" key="1">
    <citation type="submission" date="2019-07" db="EMBL/GenBank/DDBJ databases">
        <title>Genomics analysis of Aphanomyces spp. identifies a new class of oomycete effector associated with host adaptation.</title>
        <authorList>
            <person name="Gaulin E."/>
        </authorList>
    </citation>
    <scope>NUCLEOTIDE SEQUENCE [LARGE SCALE GENOMIC DNA]</scope>
    <source>
        <strain evidence="2 3">ATCC 201684</strain>
    </source>
</reference>
<feature type="transmembrane region" description="Helical" evidence="1">
    <location>
        <begin position="105"/>
        <end position="124"/>
    </location>
</feature>
<evidence type="ECO:0000313" key="3">
    <source>
        <dbReference type="Proteomes" id="UP000481153"/>
    </source>
</evidence>
<name>A0A6G0X9J0_9STRA</name>
<accession>A0A6G0X9J0</accession>
<dbReference type="PANTHER" id="PTHR33802:SF2">
    <property type="entry name" value="EF-HAND DOMAIN-CONTAINING PROTEIN"/>
    <property type="match status" value="1"/>
</dbReference>